<evidence type="ECO:0000313" key="9">
    <source>
        <dbReference type="EMBL" id="KHJ91267.1"/>
    </source>
</evidence>
<dbReference type="Gene3D" id="1.10.630.10">
    <property type="entry name" value="Cytochrome P450"/>
    <property type="match status" value="1"/>
</dbReference>
<dbReference type="InterPro" id="IPR001128">
    <property type="entry name" value="Cyt_P450"/>
</dbReference>
<organism evidence="9 10">
    <name type="scientific">Oesophagostomum dentatum</name>
    <name type="common">Nodular worm</name>
    <dbReference type="NCBI Taxonomy" id="61180"/>
    <lineage>
        <taxon>Eukaryota</taxon>
        <taxon>Metazoa</taxon>
        <taxon>Ecdysozoa</taxon>
        <taxon>Nematoda</taxon>
        <taxon>Chromadorea</taxon>
        <taxon>Rhabditida</taxon>
        <taxon>Rhabditina</taxon>
        <taxon>Rhabditomorpha</taxon>
        <taxon>Strongyloidea</taxon>
        <taxon>Strongylidae</taxon>
        <taxon>Oesophagostomum</taxon>
    </lineage>
</organism>
<dbReference type="Proteomes" id="UP000053660">
    <property type="component" value="Unassembled WGS sequence"/>
</dbReference>
<dbReference type="GO" id="GO:0005506">
    <property type="term" value="F:iron ion binding"/>
    <property type="evidence" value="ECO:0007669"/>
    <property type="project" value="InterPro"/>
</dbReference>
<evidence type="ECO:0000256" key="7">
    <source>
        <dbReference type="PIRSR" id="PIRSR602401-1"/>
    </source>
</evidence>
<feature type="non-terminal residue" evidence="9">
    <location>
        <position position="1"/>
    </location>
</feature>
<dbReference type="FunFam" id="1.10.630.10:FF:000036">
    <property type="entry name" value="CYtochrome P450 family"/>
    <property type="match status" value="1"/>
</dbReference>
<dbReference type="GO" id="GO:0020037">
    <property type="term" value="F:heme binding"/>
    <property type="evidence" value="ECO:0007669"/>
    <property type="project" value="InterPro"/>
</dbReference>
<dbReference type="SUPFAM" id="SSF48264">
    <property type="entry name" value="Cytochrome P450"/>
    <property type="match status" value="1"/>
</dbReference>
<dbReference type="AlphaFoldDB" id="A0A0B1T646"/>
<dbReference type="PANTHER" id="PTHR24284:SF1">
    <property type="entry name" value="CYTOCHROME P450 FAMILY"/>
    <property type="match status" value="1"/>
</dbReference>
<gene>
    <name evidence="9" type="ORF">OESDEN_08872</name>
</gene>
<dbReference type="EMBL" id="KN552211">
    <property type="protein sequence ID" value="KHJ91267.1"/>
    <property type="molecule type" value="Genomic_DNA"/>
</dbReference>
<keyword evidence="5 7" id="KW-0408">Iron</keyword>
<proteinExistence type="inferred from homology"/>
<accession>A0A0B1T646</accession>
<keyword evidence="6 8" id="KW-0503">Monooxygenase</keyword>
<evidence type="ECO:0000256" key="2">
    <source>
        <dbReference type="ARBA" id="ARBA00010617"/>
    </source>
</evidence>
<evidence type="ECO:0000256" key="5">
    <source>
        <dbReference type="ARBA" id="ARBA00023004"/>
    </source>
</evidence>
<dbReference type="OrthoDB" id="1055148at2759"/>
<evidence type="ECO:0000313" key="10">
    <source>
        <dbReference type="Proteomes" id="UP000053660"/>
    </source>
</evidence>
<dbReference type="InterPro" id="IPR017972">
    <property type="entry name" value="Cyt_P450_CS"/>
</dbReference>
<evidence type="ECO:0000256" key="1">
    <source>
        <dbReference type="ARBA" id="ARBA00001971"/>
    </source>
</evidence>
<keyword evidence="7 8" id="KW-0349">Heme</keyword>
<comment type="cofactor">
    <cofactor evidence="1 7">
        <name>heme</name>
        <dbReference type="ChEBI" id="CHEBI:30413"/>
    </cofactor>
</comment>
<dbReference type="PRINTS" id="PR00463">
    <property type="entry name" value="EP450I"/>
</dbReference>
<evidence type="ECO:0000256" key="4">
    <source>
        <dbReference type="ARBA" id="ARBA00023002"/>
    </source>
</evidence>
<comment type="similarity">
    <text evidence="2 8">Belongs to the cytochrome P450 family.</text>
</comment>
<keyword evidence="3 7" id="KW-0479">Metal-binding</keyword>
<dbReference type="PROSITE" id="PS00086">
    <property type="entry name" value="CYTOCHROME_P450"/>
    <property type="match status" value="1"/>
</dbReference>
<dbReference type="CDD" id="cd20617">
    <property type="entry name" value="CYP1_2-like"/>
    <property type="match status" value="1"/>
</dbReference>
<evidence type="ECO:0000256" key="6">
    <source>
        <dbReference type="ARBA" id="ARBA00023033"/>
    </source>
</evidence>
<protein>
    <submittedName>
        <fullName evidence="9">Unspecific monooxygenase</fullName>
    </submittedName>
</protein>
<keyword evidence="4 8" id="KW-0560">Oxidoreductase</keyword>
<evidence type="ECO:0000256" key="8">
    <source>
        <dbReference type="RuleBase" id="RU000461"/>
    </source>
</evidence>
<dbReference type="PANTHER" id="PTHR24284">
    <property type="entry name" value="CYTOCHROME P450 FAMILY"/>
    <property type="match status" value="1"/>
</dbReference>
<name>A0A0B1T646_OESDE</name>
<dbReference type="GO" id="GO:0016705">
    <property type="term" value="F:oxidoreductase activity, acting on paired donors, with incorporation or reduction of molecular oxygen"/>
    <property type="evidence" value="ECO:0007669"/>
    <property type="project" value="InterPro"/>
</dbReference>
<sequence>GRSVTRIIQVNVRRLHEQLSDYSKVYGSVFTVWLPKPFVVITDYSLIKEAFAKKGDDFAGRLACFPQTIFQNVDNGGVIFSEGDNWKEQRRTSLHILRDFGMGKNLMEEQVLLSAQEFLAHMASIKNKEAVDLRQPIQVFVANIINKTLFGFSYDYDKSDRLMNFVNRLTDIFDAVKDSKLGFLSQRFPIITRLPVTGYLSRGRYEIMVEALKNNVKEDVERCLKNYNPEEDPECFVQAYYQKMQTNPHLNYDNLLNVCMDFFMAGMETTTTTLRWGTLFLANNIDVQEKIREEIFRVLGADGKPSYSLRTQMPYTSAAIQEIQRRANIVPLNVLHKTTRDTSVGSVKVPGNTFVIGHIQHVMAHSPVYKNGKEFRPERFLMDDGVTANKEAVEQLCPFSVGKRQCAGEGLAKVELFIGLVTLLQNYKVEPTKGREIDLEPIYATVLMPKQQPLRVTPVSI</sequence>
<dbReference type="PRINTS" id="PR00385">
    <property type="entry name" value="P450"/>
</dbReference>
<evidence type="ECO:0000256" key="3">
    <source>
        <dbReference type="ARBA" id="ARBA00022723"/>
    </source>
</evidence>
<reference evidence="9 10" key="1">
    <citation type="submission" date="2014-03" db="EMBL/GenBank/DDBJ databases">
        <title>Draft genome of the hookworm Oesophagostomum dentatum.</title>
        <authorList>
            <person name="Mitreva M."/>
        </authorList>
    </citation>
    <scope>NUCLEOTIDE SEQUENCE [LARGE SCALE GENOMIC DNA]</scope>
    <source>
        <strain evidence="9 10">OD-Hann</strain>
    </source>
</reference>
<dbReference type="Pfam" id="PF00067">
    <property type="entry name" value="p450"/>
    <property type="match status" value="1"/>
</dbReference>
<keyword evidence="10" id="KW-1185">Reference proteome</keyword>
<dbReference type="GO" id="GO:0004497">
    <property type="term" value="F:monooxygenase activity"/>
    <property type="evidence" value="ECO:0007669"/>
    <property type="project" value="UniProtKB-KW"/>
</dbReference>
<dbReference type="InterPro" id="IPR036396">
    <property type="entry name" value="Cyt_P450_sf"/>
</dbReference>
<feature type="binding site" description="axial binding residue" evidence="7">
    <location>
        <position position="406"/>
    </location>
    <ligand>
        <name>heme</name>
        <dbReference type="ChEBI" id="CHEBI:30413"/>
    </ligand>
    <ligandPart>
        <name>Fe</name>
        <dbReference type="ChEBI" id="CHEBI:18248"/>
    </ligandPart>
</feature>
<dbReference type="InterPro" id="IPR002401">
    <property type="entry name" value="Cyt_P450_E_grp-I"/>
</dbReference>